<dbReference type="Proteomes" id="UP001159363">
    <property type="component" value="Chromosome 14"/>
</dbReference>
<protein>
    <submittedName>
        <fullName evidence="2">Uncharacterized protein</fullName>
    </submittedName>
</protein>
<proteinExistence type="predicted"/>
<dbReference type="EMBL" id="JARBHB010000015">
    <property type="protein sequence ID" value="KAJ8867798.1"/>
    <property type="molecule type" value="Genomic_DNA"/>
</dbReference>
<evidence type="ECO:0000313" key="3">
    <source>
        <dbReference type="Proteomes" id="UP001159363"/>
    </source>
</evidence>
<accession>A0ABQ9G6E7</accession>
<feature type="region of interest" description="Disordered" evidence="1">
    <location>
        <begin position="284"/>
        <end position="308"/>
    </location>
</feature>
<feature type="region of interest" description="Disordered" evidence="1">
    <location>
        <begin position="539"/>
        <end position="567"/>
    </location>
</feature>
<comment type="caution">
    <text evidence="2">The sequence shown here is derived from an EMBL/GenBank/DDBJ whole genome shotgun (WGS) entry which is preliminary data.</text>
</comment>
<gene>
    <name evidence="2" type="ORF">PR048_031603</name>
</gene>
<reference evidence="2 3" key="1">
    <citation type="submission" date="2023-02" db="EMBL/GenBank/DDBJ databases">
        <title>LHISI_Scaffold_Assembly.</title>
        <authorList>
            <person name="Stuart O.P."/>
            <person name="Cleave R."/>
            <person name="Magrath M.J.L."/>
            <person name="Mikheyev A.S."/>
        </authorList>
    </citation>
    <scope>NUCLEOTIDE SEQUENCE [LARGE SCALE GENOMIC DNA]</scope>
    <source>
        <strain evidence="2">Daus_M_001</strain>
        <tissue evidence="2">Leg muscle</tissue>
    </source>
</reference>
<evidence type="ECO:0000256" key="1">
    <source>
        <dbReference type="SAM" id="MobiDB-lite"/>
    </source>
</evidence>
<keyword evidence="3" id="KW-1185">Reference proteome</keyword>
<name>A0ABQ9G6E7_9NEOP</name>
<evidence type="ECO:0000313" key="2">
    <source>
        <dbReference type="EMBL" id="KAJ8867798.1"/>
    </source>
</evidence>
<sequence>MIIVSYGPYYTLWLLLHIVAPLSLWKDRVTLLESRQDEPGSIPGWVRSRIFACGNRAGQYLWLPGFLWDIPFPTPLHSGAAPYPHIITFIGSPDPDSYRIYRVRGKATRTIAHAKPAFGSARWERLVHERETLWRFTLARDARPRTARWQELRLGWKRSDFLPSENPASHERPHQYKTFALFPPRMGSIPGGFAPGFLHVRIVLDDAAGWRFSSGITRFSHPCIAALLYTHLTSPSSALKTSMLQAAQIFPLSSTYRGLQNEATDFHIPSWRIFVTQGLLRTGSPIGQKGRRSRPISASAPGSAGLQSRNLIHDGIPSQLQLGQASSPVQRDDQSQGLGRPWLTCVAYSVLKGNQHVSSLHEQTAASEPKEFRHISFPVLRWELRNLKRRRSVLLFHELSTSLPPPPKHTSVSIPRAAACEILLPTFEIGAVTPKHASDITFFGVAHALWLSPALALKPERLRLSSPGDKLVYELQQGCVPAINGIVPDDDVGRRVFSGIPHFPRFFTSFRRRFVFTSITLIGSEDLYDVAALEFEGGETGLPRENPPTNGIVQHDSHTRKPGSEHAEIRTRTAVLGVERASHCATAVFRETMNASPTCYNYAMSLGLLSYLG</sequence>
<feature type="compositionally biased region" description="Basic and acidic residues" evidence="1">
    <location>
        <begin position="555"/>
        <end position="567"/>
    </location>
</feature>
<organism evidence="2 3">
    <name type="scientific">Dryococelus australis</name>
    <dbReference type="NCBI Taxonomy" id="614101"/>
    <lineage>
        <taxon>Eukaryota</taxon>
        <taxon>Metazoa</taxon>
        <taxon>Ecdysozoa</taxon>
        <taxon>Arthropoda</taxon>
        <taxon>Hexapoda</taxon>
        <taxon>Insecta</taxon>
        <taxon>Pterygota</taxon>
        <taxon>Neoptera</taxon>
        <taxon>Polyneoptera</taxon>
        <taxon>Phasmatodea</taxon>
        <taxon>Verophasmatodea</taxon>
        <taxon>Anareolatae</taxon>
        <taxon>Phasmatidae</taxon>
        <taxon>Eurycanthinae</taxon>
        <taxon>Dryococelus</taxon>
    </lineage>
</organism>